<dbReference type="InterPro" id="IPR036770">
    <property type="entry name" value="Ankyrin_rpt-contain_sf"/>
</dbReference>
<gene>
    <name evidence="10" type="ORF">B0T18DRAFT_390183</name>
</gene>
<dbReference type="InterPro" id="IPR002110">
    <property type="entry name" value="Ankyrin_rpt"/>
</dbReference>
<feature type="compositionally biased region" description="Basic residues" evidence="8">
    <location>
        <begin position="234"/>
        <end position="244"/>
    </location>
</feature>
<evidence type="ECO:0000256" key="4">
    <source>
        <dbReference type="ARBA" id="ARBA00022692"/>
    </source>
</evidence>
<proteinExistence type="inferred from homology"/>
<comment type="subcellular location">
    <subcellularLocation>
        <location evidence="1">Cell membrane</location>
        <topology evidence="1">Multi-pass membrane protein</topology>
    </subcellularLocation>
</comment>
<name>A0AA40EU98_9PEZI</name>
<feature type="transmembrane region" description="Helical" evidence="9">
    <location>
        <begin position="90"/>
        <end position="111"/>
    </location>
</feature>
<evidence type="ECO:0000256" key="8">
    <source>
        <dbReference type="SAM" id="MobiDB-lite"/>
    </source>
</evidence>
<evidence type="ECO:0000256" key="3">
    <source>
        <dbReference type="ARBA" id="ARBA00022475"/>
    </source>
</evidence>
<keyword evidence="7" id="KW-0040">ANK repeat</keyword>
<dbReference type="GO" id="GO:0015109">
    <property type="term" value="F:chromate transmembrane transporter activity"/>
    <property type="evidence" value="ECO:0007669"/>
    <property type="project" value="InterPro"/>
</dbReference>
<dbReference type="GO" id="GO:0005886">
    <property type="term" value="C:plasma membrane"/>
    <property type="evidence" value="ECO:0007669"/>
    <property type="project" value="UniProtKB-SubCell"/>
</dbReference>
<evidence type="ECO:0000256" key="6">
    <source>
        <dbReference type="ARBA" id="ARBA00023136"/>
    </source>
</evidence>
<feature type="repeat" description="ANK" evidence="7">
    <location>
        <begin position="192"/>
        <end position="224"/>
    </location>
</feature>
<dbReference type="PROSITE" id="PS50297">
    <property type="entry name" value="ANK_REP_REGION"/>
    <property type="match status" value="1"/>
</dbReference>
<comment type="similarity">
    <text evidence="2">Belongs to the chromate ion transporter (CHR) (TC 2.A.51) family.</text>
</comment>
<feature type="region of interest" description="Disordered" evidence="8">
    <location>
        <begin position="220"/>
        <end position="261"/>
    </location>
</feature>
<evidence type="ECO:0000256" key="2">
    <source>
        <dbReference type="ARBA" id="ARBA00005262"/>
    </source>
</evidence>
<dbReference type="Gene3D" id="1.25.40.20">
    <property type="entry name" value="Ankyrin repeat-containing domain"/>
    <property type="match status" value="1"/>
</dbReference>
<protein>
    <submittedName>
        <fullName evidence="10">Chromate transporter-domain-containing protein</fullName>
    </submittedName>
</protein>
<dbReference type="SUPFAM" id="SSF48403">
    <property type="entry name" value="Ankyrin repeat"/>
    <property type="match status" value="1"/>
</dbReference>
<feature type="transmembrane region" description="Helical" evidence="9">
    <location>
        <begin position="15"/>
        <end position="36"/>
    </location>
</feature>
<dbReference type="AlphaFoldDB" id="A0AA40EU98"/>
<feature type="transmembrane region" description="Helical" evidence="9">
    <location>
        <begin position="56"/>
        <end position="78"/>
    </location>
</feature>
<evidence type="ECO:0000256" key="5">
    <source>
        <dbReference type="ARBA" id="ARBA00022989"/>
    </source>
</evidence>
<evidence type="ECO:0000313" key="11">
    <source>
        <dbReference type="Proteomes" id="UP001172155"/>
    </source>
</evidence>
<dbReference type="PROSITE" id="PS50088">
    <property type="entry name" value="ANK_REPEAT"/>
    <property type="match status" value="1"/>
</dbReference>
<dbReference type="Pfam" id="PF02417">
    <property type="entry name" value="Chromate_transp"/>
    <property type="match status" value="1"/>
</dbReference>
<evidence type="ECO:0000256" key="1">
    <source>
        <dbReference type="ARBA" id="ARBA00004651"/>
    </source>
</evidence>
<keyword evidence="4 9" id="KW-0812">Transmembrane</keyword>
<dbReference type="Proteomes" id="UP001172155">
    <property type="component" value="Unassembled WGS sequence"/>
</dbReference>
<reference evidence="10" key="1">
    <citation type="submission" date="2023-06" db="EMBL/GenBank/DDBJ databases">
        <title>Genome-scale phylogeny and comparative genomics of the fungal order Sordariales.</title>
        <authorList>
            <consortium name="Lawrence Berkeley National Laboratory"/>
            <person name="Hensen N."/>
            <person name="Bonometti L."/>
            <person name="Westerberg I."/>
            <person name="Brannstrom I.O."/>
            <person name="Guillou S."/>
            <person name="Cros-Aarteil S."/>
            <person name="Calhoun S."/>
            <person name="Haridas S."/>
            <person name="Kuo A."/>
            <person name="Mondo S."/>
            <person name="Pangilinan J."/>
            <person name="Riley R."/>
            <person name="LaButti K."/>
            <person name="Andreopoulos B."/>
            <person name="Lipzen A."/>
            <person name="Chen C."/>
            <person name="Yanf M."/>
            <person name="Daum C."/>
            <person name="Ng V."/>
            <person name="Clum A."/>
            <person name="Steindorff A."/>
            <person name="Ohm R."/>
            <person name="Martin F."/>
            <person name="Silar P."/>
            <person name="Natvig D."/>
            <person name="Lalanne C."/>
            <person name="Gautier V."/>
            <person name="Ament-velasquez S.L."/>
            <person name="Kruys A."/>
            <person name="Hutchinson M.I."/>
            <person name="Powell A.J."/>
            <person name="Barry K."/>
            <person name="Miller A.N."/>
            <person name="Grigoriev I.V."/>
            <person name="Debuchy R."/>
            <person name="Gladieux P."/>
            <person name="Thoren M.H."/>
            <person name="Johannesson H."/>
        </authorList>
    </citation>
    <scope>NUCLEOTIDE SEQUENCE</scope>
    <source>
        <strain evidence="10">SMH3187-1</strain>
    </source>
</reference>
<organism evidence="10 11">
    <name type="scientific">Schizothecium vesticola</name>
    <dbReference type="NCBI Taxonomy" id="314040"/>
    <lineage>
        <taxon>Eukaryota</taxon>
        <taxon>Fungi</taxon>
        <taxon>Dikarya</taxon>
        <taxon>Ascomycota</taxon>
        <taxon>Pezizomycotina</taxon>
        <taxon>Sordariomycetes</taxon>
        <taxon>Sordariomycetidae</taxon>
        <taxon>Sordariales</taxon>
        <taxon>Schizotheciaceae</taxon>
        <taxon>Schizothecium</taxon>
    </lineage>
</organism>
<dbReference type="PANTHER" id="PTHR33567:SF3">
    <property type="entry name" value="CHROMATE ION TRANSPORTER (EUROFUNG)"/>
    <property type="match status" value="1"/>
</dbReference>
<accession>A0AA40EU98</accession>
<evidence type="ECO:0000256" key="9">
    <source>
        <dbReference type="SAM" id="Phobius"/>
    </source>
</evidence>
<dbReference type="InterPro" id="IPR003370">
    <property type="entry name" value="Chromate_transpt"/>
</dbReference>
<keyword evidence="3" id="KW-1003">Cell membrane</keyword>
<comment type="caution">
    <text evidence="10">The sequence shown here is derived from an EMBL/GenBank/DDBJ whole genome shotgun (WGS) entry which is preliminary data.</text>
</comment>
<dbReference type="PANTHER" id="PTHR33567">
    <property type="entry name" value="CHROMATE ION TRANSPORTER (EUROFUNG)"/>
    <property type="match status" value="1"/>
</dbReference>
<keyword evidence="6 9" id="KW-0472">Membrane</keyword>
<dbReference type="EMBL" id="JAUKUD010000004">
    <property type="protein sequence ID" value="KAK0745586.1"/>
    <property type="molecule type" value="Genomic_DNA"/>
</dbReference>
<sequence length="274" mass="30202">MLLTTRALLPSPQPLLFTLFTNMTLAGTIIFGGGPVVIPLLREYIVSEGWVSSRDFLIGLALIQASPGPNFNIAVFLGSLAAKKGGYHPLLGAVLAWVGIFLPGMVLVHGTMGFWGRSLGDDPWWLVVAAGNYVFGRWYRPPPQRGGPQHQEQIRLLSPQSLPHSAWDSVNYSRYGKALLASVANIQLAISDGRQPIHFHASANMKDSVTLLLDADADIESRDPRQGNDPPAARHVRRHGPHRIQRAERIGGEPRSNGRRWSRLQPQCLTSWVF</sequence>
<evidence type="ECO:0000256" key="7">
    <source>
        <dbReference type="PROSITE-ProRule" id="PRU00023"/>
    </source>
</evidence>
<keyword evidence="5 9" id="KW-1133">Transmembrane helix</keyword>
<evidence type="ECO:0000313" key="10">
    <source>
        <dbReference type="EMBL" id="KAK0745586.1"/>
    </source>
</evidence>
<keyword evidence="11" id="KW-1185">Reference proteome</keyword>